<proteinExistence type="predicted"/>
<dbReference type="EMBL" id="HAEE01008408">
    <property type="protein sequence ID" value="SBR28458.1"/>
    <property type="molecule type" value="Transcribed_RNA"/>
</dbReference>
<reference evidence="1" key="1">
    <citation type="submission" date="2016-05" db="EMBL/GenBank/DDBJ databases">
        <authorList>
            <person name="Lavstsen T."/>
            <person name="Jespersen J.S."/>
        </authorList>
    </citation>
    <scope>NUCLEOTIDE SEQUENCE</scope>
    <source>
        <tissue evidence="1">Brain</tissue>
    </source>
</reference>
<dbReference type="AlphaFoldDB" id="A0A1A8K7Y1"/>
<accession>A0A1A8K7Y1</accession>
<sequence length="60" mass="6562">EIGTSLGYKFIILLVSGLKDLNTKASSLSCFKSPSIFCILLMYPEADLAIWGPKTNTYMG</sequence>
<name>A0A1A8K7Y1_NOTKU</name>
<reference evidence="1" key="2">
    <citation type="submission" date="2016-06" db="EMBL/GenBank/DDBJ databases">
        <title>The genome of a short-lived fish provides insights into sex chromosome evolution and the genetic control of aging.</title>
        <authorList>
            <person name="Reichwald K."/>
            <person name="Felder M."/>
            <person name="Petzold A."/>
            <person name="Koch P."/>
            <person name="Groth M."/>
            <person name="Platzer M."/>
        </authorList>
    </citation>
    <scope>NUCLEOTIDE SEQUENCE</scope>
    <source>
        <tissue evidence="1">Brain</tissue>
    </source>
</reference>
<protein>
    <submittedName>
        <fullName evidence="1">Uncharacterized protein</fullName>
    </submittedName>
</protein>
<gene>
    <name evidence="1" type="primary">Nfu_g_1_021669</name>
</gene>
<feature type="non-terminal residue" evidence="1">
    <location>
        <position position="1"/>
    </location>
</feature>
<organism evidence="1">
    <name type="scientific">Nothobranchius kuhntae</name>
    <name type="common">Beira killifish</name>
    <dbReference type="NCBI Taxonomy" id="321403"/>
    <lineage>
        <taxon>Eukaryota</taxon>
        <taxon>Metazoa</taxon>
        <taxon>Chordata</taxon>
        <taxon>Craniata</taxon>
        <taxon>Vertebrata</taxon>
        <taxon>Euteleostomi</taxon>
        <taxon>Actinopterygii</taxon>
        <taxon>Neopterygii</taxon>
        <taxon>Teleostei</taxon>
        <taxon>Neoteleostei</taxon>
        <taxon>Acanthomorphata</taxon>
        <taxon>Ovalentaria</taxon>
        <taxon>Atherinomorphae</taxon>
        <taxon>Cyprinodontiformes</taxon>
        <taxon>Nothobranchiidae</taxon>
        <taxon>Nothobranchius</taxon>
    </lineage>
</organism>
<feature type="non-terminal residue" evidence="1">
    <location>
        <position position="60"/>
    </location>
</feature>
<evidence type="ECO:0000313" key="1">
    <source>
        <dbReference type="EMBL" id="SBR28458.1"/>
    </source>
</evidence>